<sequence length="202" mass="22848">MNRDNIRIQISDLAKKHREQIKNKLSEMLIYLKVDSTSRHMRHYLGINVQYSNNDEIVVIYLGTIDTKGKQTAEYTKKIIEKCLDKFGINKINILGLSVDNAAVNIKLVRDFGISAIEEIKDDKSDLSVETDEFDEDGQNKADNAAAVLASGVAGRMNVLHLQRCASKMCRDQAPHLVPILDQATCWSSQFNMIERLIQIIV</sequence>
<dbReference type="SUPFAM" id="SSF53098">
    <property type="entry name" value="Ribonuclease H-like"/>
    <property type="match status" value="1"/>
</dbReference>
<dbReference type="InterPro" id="IPR012337">
    <property type="entry name" value="RNaseH-like_sf"/>
</dbReference>
<accession>A0ABM4CWH5</accession>
<evidence type="ECO:0000313" key="1">
    <source>
        <dbReference type="Proteomes" id="UP001652625"/>
    </source>
</evidence>
<proteinExistence type="predicted"/>
<keyword evidence="1" id="KW-1185">Reference proteome</keyword>
<dbReference type="RefSeq" id="XP_065666282.1">
    <property type="nucleotide sequence ID" value="XM_065810210.1"/>
</dbReference>
<evidence type="ECO:0000313" key="2">
    <source>
        <dbReference type="RefSeq" id="XP_065666282.1"/>
    </source>
</evidence>
<dbReference type="GeneID" id="136087438"/>
<organism evidence="1 2">
    <name type="scientific">Hydra vulgaris</name>
    <name type="common">Hydra</name>
    <name type="synonym">Hydra attenuata</name>
    <dbReference type="NCBI Taxonomy" id="6087"/>
    <lineage>
        <taxon>Eukaryota</taxon>
        <taxon>Metazoa</taxon>
        <taxon>Cnidaria</taxon>
        <taxon>Hydrozoa</taxon>
        <taxon>Hydroidolina</taxon>
        <taxon>Anthoathecata</taxon>
        <taxon>Aplanulata</taxon>
        <taxon>Hydridae</taxon>
        <taxon>Hydra</taxon>
    </lineage>
</organism>
<dbReference type="Proteomes" id="UP001652625">
    <property type="component" value="Chromosome 11"/>
</dbReference>
<gene>
    <name evidence="2" type="primary">LOC136087438</name>
</gene>
<protein>
    <submittedName>
        <fullName evidence="2">Uncharacterized protein LOC136087438</fullName>
    </submittedName>
</protein>
<name>A0ABM4CWH5_HYDVU</name>
<reference evidence="2" key="1">
    <citation type="submission" date="2025-08" db="UniProtKB">
        <authorList>
            <consortium name="RefSeq"/>
        </authorList>
    </citation>
    <scope>IDENTIFICATION</scope>
</reference>